<gene>
    <name evidence="14" type="ORF">H1R19_11480</name>
</gene>
<dbReference type="EMBL" id="CP059491">
    <property type="protein sequence ID" value="QMT03641.1"/>
    <property type="molecule type" value="Genomic_DNA"/>
</dbReference>
<protein>
    <submittedName>
        <fullName evidence="14">Heme A synthase</fullName>
    </submittedName>
</protein>
<dbReference type="PANTHER" id="PTHR35457:SF1">
    <property type="entry name" value="HEME A SYNTHASE"/>
    <property type="match status" value="1"/>
</dbReference>
<organism evidence="14 15">
    <name type="scientific">Gordonia jinghuaiqii</name>
    <dbReference type="NCBI Taxonomy" id="2758710"/>
    <lineage>
        <taxon>Bacteria</taxon>
        <taxon>Bacillati</taxon>
        <taxon>Actinomycetota</taxon>
        <taxon>Actinomycetes</taxon>
        <taxon>Mycobacteriales</taxon>
        <taxon>Gordoniaceae</taxon>
        <taxon>Gordonia</taxon>
    </lineage>
</organism>
<dbReference type="KEGG" id="gji:H1R19_11480"/>
<evidence type="ECO:0000256" key="5">
    <source>
        <dbReference type="ARBA" id="ARBA00022989"/>
    </source>
</evidence>
<keyword evidence="6" id="KW-0560">Oxidoreductase</keyword>
<comment type="pathway">
    <text evidence="11">Porphyrin-containing compound metabolism.</text>
</comment>
<evidence type="ECO:0000256" key="2">
    <source>
        <dbReference type="ARBA" id="ARBA00022475"/>
    </source>
</evidence>
<feature type="transmembrane region" description="Helical" evidence="13">
    <location>
        <begin position="135"/>
        <end position="156"/>
    </location>
</feature>
<keyword evidence="9 13" id="KW-0472">Membrane</keyword>
<evidence type="ECO:0000256" key="7">
    <source>
        <dbReference type="ARBA" id="ARBA00023004"/>
    </source>
</evidence>
<feature type="region of interest" description="Disordered" evidence="12">
    <location>
        <begin position="336"/>
        <end position="362"/>
    </location>
</feature>
<evidence type="ECO:0000256" key="6">
    <source>
        <dbReference type="ARBA" id="ARBA00023002"/>
    </source>
</evidence>
<feature type="transmembrane region" description="Helical" evidence="13">
    <location>
        <begin position="51"/>
        <end position="71"/>
    </location>
</feature>
<dbReference type="GO" id="GO:0016020">
    <property type="term" value="C:membrane"/>
    <property type="evidence" value="ECO:0007669"/>
    <property type="project" value="UniProtKB-SubCell"/>
</dbReference>
<evidence type="ECO:0000313" key="14">
    <source>
        <dbReference type="EMBL" id="QMT03641.1"/>
    </source>
</evidence>
<dbReference type="InterPro" id="IPR003780">
    <property type="entry name" value="COX15/CtaA_fam"/>
</dbReference>
<dbReference type="Pfam" id="PF02628">
    <property type="entry name" value="COX15-CtaA"/>
    <property type="match status" value="2"/>
</dbReference>
<evidence type="ECO:0000256" key="12">
    <source>
        <dbReference type="SAM" id="MobiDB-lite"/>
    </source>
</evidence>
<feature type="transmembrane region" description="Helical" evidence="13">
    <location>
        <begin position="286"/>
        <end position="304"/>
    </location>
</feature>
<keyword evidence="5 13" id="KW-1133">Transmembrane helix</keyword>
<evidence type="ECO:0000256" key="13">
    <source>
        <dbReference type="SAM" id="Phobius"/>
    </source>
</evidence>
<keyword evidence="8" id="KW-0350">Heme biosynthesis</keyword>
<keyword evidence="7" id="KW-0408">Iron</keyword>
<evidence type="ECO:0000256" key="10">
    <source>
        <dbReference type="ARBA" id="ARBA00023157"/>
    </source>
</evidence>
<dbReference type="AlphaFoldDB" id="A0A7D7LWV6"/>
<evidence type="ECO:0000256" key="1">
    <source>
        <dbReference type="ARBA" id="ARBA00004141"/>
    </source>
</evidence>
<keyword evidence="2" id="KW-1003">Cell membrane</keyword>
<keyword evidence="10" id="KW-1015">Disulfide bond</keyword>
<name>A0A7D7LWV6_9ACTN</name>
<dbReference type="GO" id="GO:0046872">
    <property type="term" value="F:metal ion binding"/>
    <property type="evidence" value="ECO:0007669"/>
    <property type="project" value="UniProtKB-KW"/>
</dbReference>
<evidence type="ECO:0000256" key="4">
    <source>
        <dbReference type="ARBA" id="ARBA00022723"/>
    </source>
</evidence>
<evidence type="ECO:0000256" key="11">
    <source>
        <dbReference type="ARBA" id="ARBA00023444"/>
    </source>
</evidence>
<dbReference type="GO" id="GO:0006784">
    <property type="term" value="P:heme A biosynthetic process"/>
    <property type="evidence" value="ECO:0007669"/>
    <property type="project" value="InterPro"/>
</dbReference>
<keyword evidence="3 13" id="KW-0812">Transmembrane</keyword>
<feature type="transmembrane region" description="Helical" evidence="13">
    <location>
        <begin position="209"/>
        <end position="227"/>
    </location>
</feature>
<dbReference type="InterPro" id="IPR050450">
    <property type="entry name" value="COX15/CtaA_HemeA_synthase"/>
</dbReference>
<feature type="transmembrane region" description="Helical" evidence="13">
    <location>
        <begin position="260"/>
        <end position="279"/>
    </location>
</feature>
<feature type="transmembrane region" description="Helical" evidence="13">
    <location>
        <begin position="162"/>
        <end position="183"/>
    </location>
</feature>
<evidence type="ECO:0000313" key="15">
    <source>
        <dbReference type="Proteomes" id="UP000515663"/>
    </source>
</evidence>
<feature type="region of interest" description="Disordered" evidence="12">
    <location>
        <begin position="1"/>
        <end position="25"/>
    </location>
</feature>
<dbReference type="PANTHER" id="PTHR35457">
    <property type="entry name" value="HEME A SYNTHASE"/>
    <property type="match status" value="1"/>
</dbReference>
<evidence type="ECO:0000256" key="8">
    <source>
        <dbReference type="ARBA" id="ARBA00023133"/>
    </source>
</evidence>
<feature type="compositionally biased region" description="Polar residues" evidence="12">
    <location>
        <begin position="1"/>
        <end position="12"/>
    </location>
</feature>
<dbReference type="GO" id="GO:0016491">
    <property type="term" value="F:oxidoreductase activity"/>
    <property type="evidence" value="ECO:0007669"/>
    <property type="project" value="UniProtKB-KW"/>
</dbReference>
<feature type="transmembrane region" description="Helical" evidence="13">
    <location>
        <begin position="107"/>
        <end position="128"/>
    </location>
</feature>
<accession>A0A7D7LWV6</accession>
<keyword evidence="4" id="KW-0479">Metal-binding</keyword>
<keyword evidence="15" id="KW-1185">Reference proteome</keyword>
<sequence length="362" mass="38674">MTSDTSKTTSETAPARSGTAPAGADARRALTGPWRFIPGFGRPTARFVHRWAIALLVSNVGIVATGGAVRVTGSGLGCPTWPRCTDESFVPHGELGIHGAIEFGNRMLTWVLILIAIGAWIAVLRFAGSARRDKWLVTLIALGIPFQGVIGGITVLTDLNPWIVALHFLLSMALVSAATVLVYRIRPYVTPSEPPLLDAEAPATAMRRLGIYLAWLVYLVTWVTIYLGTVVTGSGPHAGDTEAPRNGLAPDNATQLHADAVFALVGLAIAALVYARVFARPQQRSALVFMVLLALQGVIGFVQYATDLPVALVILHMFGSAVLLIGATWQVLVAKDSEPRDSEPRDSEPKDSERLQAEVETA</sequence>
<reference evidence="15" key="1">
    <citation type="submission" date="2020-07" db="EMBL/GenBank/DDBJ databases">
        <title>novel species isolated from the respiratory tract of Marmot.</title>
        <authorList>
            <person name="Zhang G."/>
        </authorList>
    </citation>
    <scope>NUCLEOTIDE SEQUENCE [LARGE SCALE GENOMIC DNA]</scope>
    <source>
        <strain evidence="15">686</strain>
    </source>
</reference>
<evidence type="ECO:0000256" key="3">
    <source>
        <dbReference type="ARBA" id="ARBA00022692"/>
    </source>
</evidence>
<feature type="transmembrane region" description="Helical" evidence="13">
    <location>
        <begin position="310"/>
        <end position="332"/>
    </location>
</feature>
<proteinExistence type="predicted"/>
<dbReference type="RefSeq" id="WP_219851470.1">
    <property type="nucleotide sequence ID" value="NZ_CP059491.1"/>
</dbReference>
<comment type="subcellular location">
    <subcellularLocation>
        <location evidence="1">Membrane</location>
        <topology evidence="1">Multi-pass membrane protein</topology>
    </subcellularLocation>
</comment>
<evidence type="ECO:0000256" key="9">
    <source>
        <dbReference type="ARBA" id="ARBA00023136"/>
    </source>
</evidence>
<dbReference type="Proteomes" id="UP000515663">
    <property type="component" value="Chromosome"/>
</dbReference>